<evidence type="ECO:0000313" key="12">
    <source>
        <dbReference type="EMBL" id="KAJ4824948.1"/>
    </source>
</evidence>
<dbReference type="InterPro" id="IPR004827">
    <property type="entry name" value="bZIP"/>
</dbReference>
<evidence type="ECO:0000259" key="10">
    <source>
        <dbReference type="PROSITE" id="PS50217"/>
    </source>
</evidence>
<dbReference type="PANTHER" id="PTHR45693:SF13">
    <property type="entry name" value="TRANSCRIPTION FACTOR TGA10"/>
    <property type="match status" value="1"/>
</dbReference>
<dbReference type="PANTHER" id="PTHR45693">
    <property type="entry name" value="TRANSCRIPTION FACTOR TGA9"/>
    <property type="match status" value="1"/>
</dbReference>
<dbReference type="EMBL" id="JAKUCV010007047">
    <property type="protein sequence ID" value="KAJ4824948.1"/>
    <property type="molecule type" value="Genomic_DNA"/>
</dbReference>
<dbReference type="SMART" id="SM00338">
    <property type="entry name" value="BRLZ"/>
    <property type="match status" value="1"/>
</dbReference>
<dbReference type="PROSITE" id="PS50217">
    <property type="entry name" value="BZIP"/>
    <property type="match status" value="1"/>
</dbReference>
<dbReference type="Pfam" id="PF14144">
    <property type="entry name" value="DOG1"/>
    <property type="match status" value="1"/>
</dbReference>
<feature type="domain" description="BZIP" evidence="10">
    <location>
        <begin position="142"/>
        <end position="186"/>
    </location>
</feature>
<keyword evidence="7" id="KW-0539">Nucleus</keyword>
<comment type="subcellular location">
    <subcellularLocation>
        <location evidence="1">Nucleus</location>
    </subcellularLocation>
</comment>
<dbReference type="Gene3D" id="1.20.5.170">
    <property type="match status" value="1"/>
</dbReference>
<keyword evidence="13" id="KW-1185">Reference proteome</keyword>
<reference evidence="12" key="2">
    <citation type="journal article" date="2023" name="Plants (Basel)">
        <title>Annotation of the Turnera subulata (Passifloraceae) Draft Genome Reveals the S-Locus Evolved after the Divergence of Turneroideae from Passifloroideae in a Stepwise Manner.</title>
        <authorList>
            <person name="Henning P.M."/>
            <person name="Roalson E.H."/>
            <person name="Mir W."/>
            <person name="McCubbin A.G."/>
            <person name="Shore J.S."/>
        </authorList>
    </citation>
    <scope>NUCLEOTIDE SEQUENCE</scope>
    <source>
        <strain evidence="12">F60SS</strain>
    </source>
</reference>
<dbReference type="PROSITE" id="PS51806">
    <property type="entry name" value="DOG1"/>
    <property type="match status" value="1"/>
</dbReference>
<organism evidence="12 13">
    <name type="scientific">Turnera subulata</name>
    <dbReference type="NCBI Taxonomy" id="218843"/>
    <lineage>
        <taxon>Eukaryota</taxon>
        <taxon>Viridiplantae</taxon>
        <taxon>Streptophyta</taxon>
        <taxon>Embryophyta</taxon>
        <taxon>Tracheophyta</taxon>
        <taxon>Spermatophyta</taxon>
        <taxon>Magnoliopsida</taxon>
        <taxon>eudicotyledons</taxon>
        <taxon>Gunneridae</taxon>
        <taxon>Pentapetalae</taxon>
        <taxon>rosids</taxon>
        <taxon>fabids</taxon>
        <taxon>Malpighiales</taxon>
        <taxon>Passifloraceae</taxon>
        <taxon>Turnera</taxon>
    </lineage>
</organism>
<evidence type="ECO:0000256" key="3">
    <source>
        <dbReference type="ARBA" id="ARBA00023015"/>
    </source>
</evidence>
<keyword evidence="8" id="KW-0175">Coiled coil</keyword>
<keyword evidence="4" id="KW-0238">DNA-binding</keyword>
<feature type="region of interest" description="Disordered" evidence="9">
    <location>
        <begin position="45"/>
        <end position="147"/>
    </location>
</feature>
<dbReference type="GO" id="GO:0005634">
    <property type="term" value="C:nucleus"/>
    <property type="evidence" value="ECO:0007669"/>
    <property type="project" value="UniProtKB-SubCell"/>
</dbReference>
<dbReference type="GO" id="GO:0000976">
    <property type="term" value="F:transcription cis-regulatory region binding"/>
    <property type="evidence" value="ECO:0007669"/>
    <property type="project" value="UniProtKB-ARBA"/>
</dbReference>
<dbReference type="GO" id="GO:0003700">
    <property type="term" value="F:DNA-binding transcription factor activity"/>
    <property type="evidence" value="ECO:0007669"/>
    <property type="project" value="InterPro"/>
</dbReference>
<keyword evidence="3" id="KW-0805">Transcription regulation</keyword>
<accession>A0A9Q0F4R3</accession>
<reference evidence="12" key="1">
    <citation type="submission" date="2022-02" db="EMBL/GenBank/DDBJ databases">
        <authorList>
            <person name="Henning P.M."/>
            <person name="McCubbin A.G."/>
            <person name="Shore J.S."/>
        </authorList>
    </citation>
    <scope>NUCLEOTIDE SEQUENCE</scope>
    <source>
        <strain evidence="12">F60SS</strain>
        <tissue evidence="12">Leaves</tissue>
    </source>
</reference>
<evidence type="ECO:0000256" key="9">
    <source>
        <dbReference type="SAM" id="MobiDB-lite"/>
    </source>
</evidence>
<evidence type="ECO:0000313" key="13">
    <source>
        <dbReference type="Proteomes" id="UP001141552"/>
    </source>
</evidence>
<feature type="coiled-coil region" evidence="8">
    <location>
        <begin position="163"/>
        <end position="190"/>
    </location>
</feature>
<sequence length="435" mass="48601">MFKQDSRLNPSRRIYVRSKDTTAAYHDLGELDQALFLYLDGQDPSTVQDQRQGTGMRPPTLNIFPSKPMHVEPSSTKANTSGLISPSTSGSKRPSEPSMELANPRNDAAASGPEPAKAIKREGNRKGPTTSSSEQEGPKTPDPKTLRRLAQNREAARKSRLRKKAYVQQLESSRIKLTQLEQELQRARAQGILLGGGGILGGEQGLPVGISNITSEAAFFDMEYARWLEEHHRLMCELRAAVQEHLPENELRLYVDNCLAHFDEVMNLKGMVAKSDVFHLVSGMWKTPAERCFMWMGGFRPSELIKIILSQIEPLTEQQILGVCGLQQSTQEAEEALSQGLEALNQSLSDTITSDSLSCPPNMANYMGQMAVAMNKLSTLEGFVRQADNLRHQTLHRLHQLLTTRQAARCLLSIAEYFHRLRALSSLWLARPRQE</sequence>
<dbReference type="FunFam" id="1.20.5.170:FF:000019">
    <property type="entry name" value="BZIP family transcription factor"/>
    <property type="match status" value="1"/>
</dbReference>
<evidence type="ECO:0000256" key="4">
    <source>
        <dbReference type="ARBA" id="ARBA00023125"/>
    </source>
</evidence>
<comment type="similarity">
    <text evidence="2">Belongs to the bZIP family.</text>
</comment>
<dbReference type="Pfam" id="PF00170">
    <property type="entry name" value="bZIP_1"/>
    <property type="match status" value="1"/>
</dbReference>
<evidence type="ECO:0000256" key="1">
    <source>
        <dbReference type="ARBA" id="ARBA00004123"/>
    </source>
</evidence>
<dbReference type="AlphaFoldDB" id="A0A9Q0F4R3"/>
<feature type="compositionally biased region" description="Polar residues" evidence="9">
    <location>
        <begin position="73"/>
        <end position="92"/>
    </location>
</feature>
<dbReference type="InterPro" id="IPR046347">
    <property type="entry name" value="bZIP_sf"/>
</dbReference>
<evidence type="ECO:0000259" key="11">
    <source>
        <dbReference type="PROSITE" id="PS51806"/>
    </source>
</evidence>
<protein>
    <submittedName>
        <fullName evidence="12">BZIP transcription factor tga10</fullName>
    </submittedName>
</protein>
<gene>
    <name evidence="12" type="primary">TGA10</name>
    <name evidence="12" type="ORF">Tsubulata_027331</name>
</gene>
<dbReference type="InterPro" id="IPR025422">
    <property type="entry name" value="TGA_domain"/>
</dbReference>
<evidence type="ECO:0000256" key="6">
    <source>
        <dbReference type="ARBA" id="ARBA00023163"/>
    </source>
</evidence>
<comment type="caution">
    <text evidence="12">The sequence shown here is derived from an EMBL/GenBank/DDBJ whole genome shotgun (WGS) entry which is preliminary data.</text>
</comment>
<dbReference type="OrthoDB" id="2015618at2759"/>
<name>A0A9Q0F4R3_9ROSI</name>
<dbReference type="Proteomes" id="UP001141552">
    <property type="component" value="Unassembled WGS sequence"/>
</dbReference>
<keyword evidence="5" id="KW-0010">Activator</keyword>
<dbReference type="PROSITE" id="PS00036">
    <property type="entry name" value="BZIP_BASIC"/>
    <property type="match status" value="1"/>
</dbReference>
<evidence type="ECO:0000256" key="5">
    <source>
        <dbReference type="ARBA" id="ARBA00023159"/>
    </source>
</evidence>
<feature type="domain" description="DOG1" evidence="11">
    <location>
        <begin position="217"/>
        <end position="431"/>
    </location>
</feature>
<feature type="compositionally biased region" description="Basic and acidic residues" evidence="9">
    <location>
        <begin position="136"/>
        <end position="145"/>
    </location>
</feature>
<evidence type="ECO:0000256" key="8">
    <source>
        <dbReference type="SAM" id="Coils"/>
    </source>
</evidence>
<keyword evidence="6" id="KW-0804">Transcription</keyword>
<dbReference type="SUPFAM" id="SSF57959">
    <property type="entry name" value="Leucine zipper domain"/>
    <property type="match status" value="1"/>
</dbReference>
<proteinExistence type="inferred from homology"/>
<evidence type="ECO:0000256" key="7">
    <source>
        <dbReference type="ARBA" id="ARBA00023242"/>
    </source>
</evidence>
<dbReference type="GO" id="GO:0006351">
    <property type="term" value="P:DNA-templated transcription"/>
    <property type="evidence" value="ECO:0007669"/>
    <property type="project" value="InterPro"/>
</dbReference>
<evidence type="ECO:0000256" key="2">
    <source>
        <dbReference type="ARBA" id="ARBA00007163"/>
    </source>
</evidence>